<comment type="caution">
    <text evidence="3">The sequence shown here is derived from an EMBL/GenBank/DDBJ whole genome shotgun (WGS) entry which is preliminary data.</text>
</comment>
<organism evidence="3 4">
    <name type="scientific">Edaphochlamys debaryana</name>
    <dbReference type="NCBI Taxonomy" id="47281"/>
    <lineage>
        <taxon>Eukaryota</taxon>
        <taxon>Viridiplantae</taxon>
        <taxon>Chlorophyta</taxon>
        <taxon>core chlorophytes</taxon>
        <taxon>Chlorophyceae</taxon>
        <taxon>CS clade</taxon>
        <taxon>Chlamydomonadales</taxon>
        <taxon>Chlamydomonadales incertae sedis</taxon>
        <taxon>Edaphochlamys</taxon>
    </lineage>
</organism>
<dbReference type="InterPro" id="IPR007138">
    <property type="entry name" value="ABM_dom"/>
</dbReference>
<protein>
    <recommendedName>
        <fullName evidence="2">ABM domain-containing protein</fullName>
    </recommendedName>
</protein>
<name>A0A835XUU7_9CHLO</name>
<dbReference type="SUPFAM" id="SSF54909">
    <property type="entry name" value="Dimeric alpha+beta barrel"/>
    <property type="match status" value="1"/>
</dbReference>
<accession>A0A835XUU7</accession>
<sequence length="146" mass="16360">MQACTRAPTVSRPACATARPVLVRSAPAAHEATTQKSYHVVMNVFQVKPDSSQDFEDMWRSRESRLKQMPGFVRFAMLRCENKPGKYISQTYWADKESFENWTKSSQFQASHSSNNSSGQGGRPATMTMLEAPPSPEFYSAVTVTE</sequence>
<feature type="compositionally biased region" description="Low complexity" evidence="1">
    <location>
        <begin position="105"/>
        <end position="118"/>
    </location>
</feature>
<dbReference type="EMBL" id="JAEHOE010000064">
    <property type="protein sequence ID" value="KAG2490185.1"/>
    <property type="molecule type" value="Genomic_DNA"/>
</dbReference>
<evidence type="ECO:0000313" key="4">
    <source>
        <dbReference type="Proteomes" id="UP000612055"/>
    </source>
</evidence>
<dbReference type="OrthoDB" id="427604at2759"/>
<dbReference type="PROSITE" id="PS51725">
    <property type="entry name" value="ABM"/>
    <property type="match status" value="1"/>
</dbReference>
<dbReference type="Gene3D" id="3.30.70.100">
    <property type="match status" value="1"/>
</dbReference>
<evidence type="ECO:0000259" key="2">
    <source>
        <dbReference type="PROSITE" id="PS51725"/>
    </source>
</evidence>
<evidence type="ECO:0000256" key="1">
    <source>
        <dbReference type="SAM" id="MobiDB-lite"/>
    </source>
</evidence>
<dbReference type="InterPro" id="IPR050404">
    <property type="entry name" value="Heme-degrading_MO"/>
</dbReference>
<gene>
    <name evidence="3" type="ORF">HYH03_011313</name>
</gene>
<dbReference type="PANTHER" id="PTHR34474:SF2">
    <property type="entry name" value="SIGNAL TRANSDUCTION PROTEIN TRAP"/>
    <property type="match status" value="1"/>
</dbReference>
<dbReference type="Pfam" id="PF03992">
    <property type="entry name" value="ABM"/>
    <property type="match status" value="1"/>
</dbReference>
<feature type="domain" description="ABM" evidence="2">
    <location>
        <begin position="39"/>
        <end position="129"/>
    </location>
</feature>
<dbReference type="AlphaFoldDB" id="A0A835XUU7"/>
<reference evidence="3" key="1">
    <citation type="journal article" date="2020" name="bioRxiv">
        <title>Comparative genomics of Chlamydomonas.</title>
        <authorList>
            <person name="Craig R.J."/>
            <person name="Hasan A.R."/>
            <person name="Ness R.W."/>
            <person name="Keightley P.D."/>
        </authorList>
    </citation>
    <scope>NUCLEOTIDE SEQUENCE</scope>
    <source>
        <strain evidence="3">CCAP 11/70</strain>
    </source>
</reference>
<dbReference type="PANTHER" id="PTHR34474">
    <property type="entry name" value="SIGNAL TRANSDUCTION PROTEIN TRAP"/>
    <property type="match status" value="1"/>
</dbReference>
<keyword evidence="4" id="KW-1185">Reference proteome</keyword>
<dbReference type="InterPro" id="IPR011008">
    <property type="entry name" value="Dimeric_a/b-barrel"/>
</dbReference>
<dbReference type="Proteomes" id="UP000612055">
    <property type="component" value="Unassembled WGS sequence"/>
</dbReference>
<evidence type="ECO:0000313" key="3">
    <source>
        <dbReference type="EMBL" id="KAG2490185.1"/>
    </source>
</evidence>
<feature type="region of interest" description="Disordered" evidence="1">
    <location>
        <begin position="104"/>
        <end position="134"/>
    </location>
</feature>
<proteinExistence type="predicted"/>